<organism evidence="2 3">
    <name type="scientific">Quercus suber</name>
    <name type="common">Cork oak</name>
    <dbReference type="NCBI Taxonomy" id="58331"/>
    <lineage>
        <taxon>Eukaryota</taxon>
        <taxon>Viridiplantae</taxon>
        <taxon>Streptophyta</taxon>
        <taxon>Embryophyta</taxon>
        <taxon>Tracheophyta</taxon>
        <taxon>Spermatophyta</taxon>
        <taxon>Magnoliopsida</taxon>
        <taxon>eudicotyledons</taxon>
        <taxon>Gunneridae</taxon>
        <taxon>Pentapetalae</taxon>
        <taxon>rosids</taxon>
        <taxon>fabids</taxon>
        <taxon>Fagales</taxon>
        <taxon>Fagaceae</taxon>
        <taxon>Quercus</taxon>
    </lineage>
</organism>
<dbReference type="Gene3D" id="3.60.10.10">
    <property type="entry name" value="Endonuclease/exonuclease/phosphatase"/>
    <property type="match status" value="1"/>
</dbReference>
<name>A0AAW0KJP5_QUESU</name>
<dbReference type="InterPro" id="IPR036691">
    <property type="entry name" value="Endo/exonu/phosph_ase_sf"/>
</dbReference>
<proteinExistence type="predicted"/>
<dbReference type="InterPro" id="IPR005135">
    <property type="entry name" value="Endo/exonuclease/phosphatase"/>
</dbReference>
<dbReference type="PANTHER" id="PTHR35218">
    <property type="entry name" value="RNASE H DOMAIN-CONTAINING PROTEIN"/>
    <property type="match status" value="1"/>
</dbReference>
<dbReference type="GO" id="GO:0003824">
    <property type="term" value="F:catalytic activity"/>
    <property type="evidence" value="ECO:0007669"/>
    <property type="project" value="InterPro"/>
</dbReference>
<dbReference type="PANTHER" id="PTHR35218:SF9">
    <property type="entry name" value="ENDONUCLEASE_EXONUCLEASE_PHOSPHATASE DOMAIN-CONTAINING PROTEIN"/>
    <property type="match status" value="1"/>
</dbReference>
<dbReference type="EMBL" id="PKMF04000283">
    <property type="protein sequence ID" value="KAK7839424.1"/>
    <property type="molecule type" value="Genomic_DNA"/>
</dbReference>
<accession>A0AAW0KJP5</accession>
<dbReference type="Pfam" id="PF03372">
    <property type="entry name" value="Exo_endo_phos"/>
    <property type="match status" value="1"/>
</dbReference>
<comment type="caution">
    <text evidence="2">The sequence shown here is derived from an EMBL/GenBank/DDBJ whole genome shotgun (WGS) entry which is preliminary data.</text>
</comment>
<feature type="domain" description="Endonuclease/exonuclease/phosphatase" evidence="1">
    <location>
        <begin position="6"/>
        <end position="150"/>
    </location>
</feature>
<evidence type="ECO:0000259" key="1">
    <source>
        <dbReference type="Pfam" id="PF03372"/>
    </source>
</evidence>
<evidence type="ECO:0000313" key="3">
    <source>
        <dbReference type="Proteomes" id="UP000237347"/>
    </source>
</evidence>
<dbReference type="Proteomes" id="UP000237347">
    <property type="component" value="Unassembled WGS sequence"/>
</dbReference>
<dbReference type="AlphaFoldDB" id="A0AAW0KJP5"/>
<evidence type="ECO:0000313" key="2">
    <source>
        <dbReference type="EMBL" id="KAK7839424.1"/>
    </source>
</evidence>
<keyword evidence="3" id="KW-1185">Reference proteome</keyword>
<protein>
    <recommendedName>
        <fullName evidence="1">Endonuclease/exonuclease/phosphatase domain-containing protein</fullName>
    </recommendedName>
</protein>
<dbReference type="SUPFAM" id="SSF56219">
    <property type="entry name" value="DNase I-like"/>
    <property type="match status" value="1"/>
</dbReference>
<sequence length="177" mass="20272">MSLLRWNCQGLGNLRTVKALEKAVNKEEPNIVFLMETKSNREWMEQVKDRCKMKHGLIVPSDGSRGGLAMLWKEGIKVEVKTYSQEHVDVWIEGGWNGSHWHLTGFYGNPDTARRSESWAKLKYLKGTSSLPWLVIGDFNEITGLSEKEGGRPRPRRQMEIFNDAINHCGLREVGFI</sequence>
<gene>
    <name evidence="2" type="ORF">CFP56_018003</name>
</gene>
<reference evidence="2 3" key="1">
    <citation type="journal article" date="2018" name="Sci. Data">
        <title>The draft genome sequence of cork oak.</title>
        <authorList>
            <person name="Ramos A.M."/>
            <person name="Usie A."/>
            <person name="Barbosa P."/>
            <person name="Barros P.M."/>
            <person name="Capote T."/>
            <person name="Chaves I."/>
            <person name="Simoes F."/>
            <person name="Abreu I."/>
            <person name="Carrasquinho I."/>
            <person name="Faro C."/>
            <person name="Guimaraes J.B."/>
            <person name="Mendonca D."/>
            <person name="Nobrega F."/>
            <person name="Rodrigues L."/>
            <person name="Saibo N.J.M."/>
            <person name="Varela M.C."/>
            <person name="Egas C."/>
            <person name="Matos J."/>
            <person name="Miguel C.M."/>
            <person name="Oliveira M.M."/>
            <person name="Ricardo C.P."/>
            <person name="Goncalves S."/>
        </authorList>
    </citation>
    <scope>NUCLEOTIDE SEQUENCE [LARGE SCALE GENOMIC DNA]</scope>
    <source>
        <strain evidence="3">cv. HL8</strain>
    </source>
</reference>